<dbReference type="SUPFAM" id="SSF48208">
    <property type="entry name" value="Six-hairpin glycosidases"/>
    <property type="match status" value="1"/>
</dbReference>
<gene>
    <name evidence="3" type="ORF">PT974_04542</name>
</gene>
<name>A0ABR0SVG0_9HYPO</name>
<feature type="signal peptide" evidence="2">
    <location>
        <begin position="1"/>
        <end position="19"/>
    </location>
</feature>
<dbReference type="InterPro" id="IPR010905">
    <property type="entry name" value="Glyco_hydro_88"/>
</dbReference>
<evidence type="ECO:0000313" key="3">
    <source>
        <dbReference type="EMBL" id="KAK5996114.1"/>
    </source>
</evidence>
<dbReference type="PANTHER" id="PTHR33886:SF8">
    <property type="entry name" value="UNSATURATED RHAMNOGALACTURONAN HYDROLASE (EUROFUNG)"/>
    <property type="match status" value="1"/>
</dbReference>
<evidence type="ECO:0000256" key="2">
    <source>
        <dbReference type="SAM" id="SignalP"/>
    </source>
</evidence>
<protein>
    <submittedName>
        <fullName evidence="3">Unsaturated rhamnogalacturonyl hydrolase YteR</fullName>
    </submittedName>
</protein>
<sequence length="433" mass="48519">MMHRVALYVVALCGLLATAMRPPPKTIGPLTRFSFSNAMLMSIMERKQGIVSSGAPTSTLESGFLALAMENTMRYYPTLDKIYTHYLDRILDTVSLPLGNETKDAQMPLDRFSVATAIFDSDPDMAGVSAIQTSAFLAMEQSLGLQPRNADGGLWYYVYPNWSYLDGMFSLLPYMSLYGYYTKYMQADDIKHQIRLLAQHCAHPSGLLVHGYDFSRTAVWANKETGGSPYVWSRSLGWFVLGLVQTYERLDCGGQRHTFGDYPRLPVCDEIKNTTVPILKNLINYAHPEHGVWWQLTTLGGSQGNFLESSGTALFTAALFKAIRVGMVKRRGGTAADFRRAAFKAYGYMVQNFLTWEEDGSVGYNMTVSVCSLNSTASYDYYTTRPIVENGLLGEAAFVLASLERERVFGLKCEYSYDDKIDAYGKKIRYLCI</sequence>
<keyword evidence="2" id="KW-0732">Signal</keyword>
<dbReference type="InterPro" id="IPR012341">
    <property type="entry name" value="6hp_glycosidase-like_sf"/>
</dbReference>
<feature type="chain" id="PRO_5046778688" evidence="2">
    <location>
        <begin position="20"/>
        <end position="433"/>
    </location>
</feature>
<dbReference type="Pfam" id="PF07470">
    <property type="entry name" value="Glyco_hydro_88"/>
    <property type="match status" value="1"/>
</dbReference>
<dbReference type="InterPro" id="IPR008928">
    <property type="entry name" value="6-hairpin_glycosidase_sf"/>
</dbReference>
<accession>A0ABR0SVG0</accession>
<dbReference type="GO" id="GO:0016787">
    <property type="term" value="F:hydrolase activity"/>
    <property type="evidence" value="ECO:0007669"/>
    <property type="project" value="UniProtKB-KW"/>
</dbReference>
<dbReference type="PANTHER" id="PTHR33886">
    <property type="entry name" value="UNSATURATED RHAMNOGALACTURONAN HYDROLASE (EUROFUNG)"/>
    <property type="match status" value="1"/>
</dbReference>
<evidence type="ECO:0000313" key="4">
    <source>
        <dbReference type="Proteomes" id="UP001338125"/>
    </source>
</evidence>
<keyword evidence="4" id="KW-1185">Reference proteome</keyword>
<evidence type="ECO:0000256" key="1">
    <source>
        <dbReference type="ARBA" id="ARBA00022801"/>
    </source>
</evidence>
<organism evidence="3 4">
    <name type="scientific">Cladobotryum mycophilum</name>
    <dbReference type="NCBI Taxonomy" id="491253"/>
    <lineage>
        <taxon>Eukaryota</taxon>
        <taxon>Fungi</taxon>
        <taxon>Dikarya</taxon>
        <taxon>Ascomycota</taxon>
        <taxon>Pezizomycotina</taxon>
        <taxon>Sordariomycetes</taxon>
        <taxon>Hypocreomycetidae</taxon>
        <taxon>Hypocreales</taxon>
        <taxon>Hypocreaceae</taxon>
        <taxon>Cladobotryum</taxon>
    </lineage>
</organism>
<dbReference type="EMBL" id="JAVFKD010000004">
    <property type="protein sequence ID" value="KAK5996114.1"/>
    <property type="molecule type" value="Genomic_DNA"/>
</dbReference>
<dbReference type="Proteomes" id="UP001338125">
    <property type="component" value="Unassembled WGS sequence"/>
</dbReference>
<dbReference type="InterPro" id="IPR052043">
    <property type="entry name" value="PolySaccharide_Degr_Enz"/>
</dbReference>
<reference evidence="3 4" key="1">
    <citation type="submission" date="2024-01" db="EMBL/GenBank/DDBJ databases">
        <title>Complete genome of Cladobotryum mycophilum ATHUM6906.</title>
        <authorList>
            <person name="Christinaki A.C."/>
            <person name="Myridakis A.I."/>
            <person name="Kouvelis V.N."/>
        </authorList>
    </citation>
    <scope>NUCLEOTIDE SEQUENCE [LARGE SCALE GENOMIC DNA]</scope>
    <source>
        <strain evidence="3 4">ATHUM6906</strain>
    </source>
</reference>
<comment type="caution">
    <text evidence="3">The sequence shown here is derived from an EMBL/GenBank/DDBJ whole genome shotgun (WGS) entry which is preliminary data.</text>
</comment>
<dbReference type="Gene3D" id="1.50.10.10">
    <property type="match status" value="1"/>
</dbReference>
<keyword evidence="1 3" id="KW-0378">Hydrolase</keyword>
<proteinExistence type="predicted"/>